<dbReference type="GO" id="GO:0003700">
    <property type="term" value="F:DNA-binding transcription factor activity"/>
    <property type="evidence" value="ECO:0007669"/>
    <property type="project" value="UniProtKB-UniRule"/>
</dbReference>
<dbReference type="AlphaFoldDB" id="A0A6M1LLX6"/>
<evidence type="ECO:0000256" key="4">
    <source>
        <dbReference type="ARBA" id="ARBA00023015"/>
    </source>
</evidence>
<keyword evidence="3 7" id="KW-0479">Metal-binding</keyword>
<organism evidence="10 11">
    <name type="scientific">Falsiroseomonas algicola</name>
    <dbReference type="NCBI Taxonomy" id="2716930"/>
    <lineage>
        <taxon>Bacteria</taxon>
        <taxon>Pseudomonadati</taxon>
        <taxon>Pseudomonadota</taxon>
        <taxon>Alphaproteobacteria</taxon>
        <taxon>Acetobacterales</taxon>
        <taxon>Roseomonadaceae</taxon>
        <taxon>Falsiroseomonas</taxon>
    </lineage>
</organism>
<comment type="cofactor">
    <cofactor evidence="7">
        <name>Ni(2+)</name>
        <dbReference type="ChEBI" id="CHEBI:49786"/>
    </cofactor>
    <text evidence="7">Binds 1 nickel ion per subunit.</text>
</comment>
<dbReference type="NCBIfam" id="NF003381">
    <property type="entry name" value="PRK04460.1"/>
    <property type="match status" value="1"/>
</dbReference>
<dbReference type="InterPro" id="IPR002145">
    <property type="entry name" value="CopG"/>
</dbReference>
<evidence type="ECO:0000313" key="10">
    <source>
        <dbReference type="EMBL" id="NGM21213.1"/>
    </source>
</evidence>
<reference evidence="10 11" key="2">
    <citation type="submission" date="2020-03" db="EMBL/GenBank/DDBJ databases">
        <title>Roseomonas stagni sp. nov., isolated from pond water in Japan.</title>
        <authorList>
            <person name="Furuhata K."/>
            <person name="Miyamoto H."/>
            <person name="Goto K."/>
        </authorList>
    </citation>
    <scope>NUCLEOTIDE SEQUENCE [LARGE SCALE GENOMIC DNA]</scope>
    <source>
        <strain evidence="10 11">PeD5</strain>
    </source>
</reference>
<comment type="caution">
    <text evidence="10">The sequence shown here is derived from an EMBL/GenBank/DDBJ whole genome shotgun (WGS) entry which is preliminary data.</text>
</comment>
<dbReference type="InterPro" id="IPR010985">
    <property type="entry name" value="Ribbon_hlx_hlx"/>
</dbReference>
<dbReference type="GO" id="GO:0010045">
    <property type="term" value="P:response to nickel cation"/>
    <property type="evidence" value="ECO:0007669"/>
    <property type="project" value="InterPro"/>
</dbReference>
<keyword evidence="5 7" id="KW-0238">DNA-binding</keyword>
<dbReference type="InterPro" id="IPR022988">
    <property type="entry name" value="Ni_resp_reg_NikR"/>
</dbReference>
<dbReference type="InterPro" id="IPR027271">
    <property type="entry name" value="Acetolactate_synth/TF_NikR_C"/>
</dbReference>
<gene>
    <name evidence="10" type="primary">nikR</name>
    <name evidence="10" type="ORF">G3576_14405</name>
</gene>
<comment type="similarity">
    <text evidence="1 7">Belongs to the transcriptional regulatory CopG/NikR family.</text>
</comment>
<dbReference type="GO" id="GO:0016151">
    <property type="term" value="F:nickel cation binding"/>
    <property type="evidence" value="ECO:0007669"/>
    <property type="project" value="UniProtKB-UniRule"/>
</dbReference>
<proteinExistence type="inferred from homology"/>
<dbReference type="InterPro" id="IPR045865">
    <property type="entry name" value="ACT-like_dom_sf"/>
</dbReference>
<protein>
    <recommendedName>
        <fullName evidence="7">Putative nickel-responsive regulator</fullName>
    </recommendedName>
</protein>
<feature type="binding site" evidence="7">
    <location>
        <position position="98"/>
    </location>
    <ligand>
        <name>Ni(2+)</name>
        <dbReference type="ChEBI" id="CHEBI:49786"/>
    </ligand>
</feature>
<dbReference type="InterPro" id="IPR014864">
    <property type="entry name" value="TF_NikR_Ni-bd_C"/>
</dbReference>
<dbReference type="Pfam" id="PF01402">
    <property type="entry name" value="RHH_1"/>
    <property type="match status" value="1"/>
</dbReference>
<keyword evidence="2 7" id="KW-0533">Nickel</keyword>
<dbReference type="PANTHER" id="PTHR34719">
    <property type="entry name" value="NICKEL-RESPONSIVE REGULATOR"/>
    <property type="match status" value="1"/>
</dbReference>
<dbReference type="RefSeq" id="WP_164695113.1">
    <property type="nucleotide sequence ID" value="NZ_JAAIKB010000005.1"/>
</dbReference>
<dbReference type="InterPro" id="IPR050192">
    <property type="entry name" value="CopG/NikR_regulator"/>
</dbReference>
<dbReference type="CDD" id="cd22231">
    <property type="entry name" value="RHH_NikR_HicB-like"/>
    <property type="match status" value="1"/>
</dbReference>
<evidence type="ECO:0000259" key="9">
    <source>
        <dbReference type="Pfam" id="PF08753"/>
    </source>
</evidence>
<evidence type="ECO:0000256" key="2">
    <source>
        <dbReference type="ARBA" id="ARBA00022596"/>
    </source>
</evidence>
<feature type="domain" description="Ribbon-helix-helix protein CopG" evidence="8">
    <location>
        <begin position="4"/>
        <end position="41"/>
    </location>
</feature>
<dbReference type="GO" id="GO:0003677">
    <property type="term" value="F:DNA binding"/>
    <property type="evidence" value="ECO:0007669"/>
    <property type="project" value="UniProtKB-KW"/>
</dbReference>
<keyword evidence="4 7" id="KW-0805">Transcription regulation</keyword>
<comment type="function">
    <text evidence="7">Transcriptional regulator.</text>
</comment>
<evidence type="ECO:0000259" key="8">
    <source>
        <dbReference type="Pfam" id="PF01402"/>
    </source>
</evidence>
<feature type="binding site" evidence="7">
    <location>
        <position position="90"/>
    </location>
    <ligand>
        <name>Ni(2+)</name>
        <dbReference type="ChEBI" id="CHEBI:49786"/>
    </ligand>
</feature>
<keyword evidence="6 7" id="KW-0804">Transcription</keyword>
<evidence type="ECO:0000256" key="5">
    <source>
        <dbReference type="ARBA" id="ARBA00023125"/>
    </source>
</evidence>
<sequence length="147" mass="16075">MTQRITITLDDDTVAALDAFMAQRGSANRSEAMRDLLHGGLARHAEEAGEPQGDCVAVASFVYDHAERELGRRLLDAQHAHHDLSVATLHAHLDAHHCVEVALLRGPAQAVRPFAESLIAERGVRLGRINLMPAPRAGRRRGGHHHE</sequence>
<dbReference type="Proteomes" id="UP000475385">
    <property type="component" value="Unassembled WGS sequence"/>
</dbReference>
<feature type="binding site" evidence="7">
    <location>
        <position position="92"/>
    </location>
    <ligand>
        <name>Ni(2+)</name>
        <dbReference type="ChEBI" id="CHEBI:49786"/>
    </ligand>
</feature>
<evidence type="ECO:0000256" key="3">
    <source>
        <dbReference type="ARBA" id="ARBA00022723"/>
    </source>
</evidence>
<feature type="binding site" evidence="7">
    <location>
        <position position="79"/>
    </location>
    <ligand>
        <name>Ni(2+)</name>
        <dbReference type="ChEBI" id="CHEBI:49786"/>
    </ligand>
</feature>
<dbReference type="Pfam" id="PF08753">
    <property type="entry name" value="NikR_C"/>
    <property type="match status" value="1"/>
</dbReference>
<dbReference type="InterPro" id="IPR013321">
    <property type="entry name" value="Arc_rbn_hlx_hlx"/>
</dbReference>
<feature type="domain" description="Transcription factor NikR nickel binding C-terminal" evidence="9">
    <location>
        <begin position="56"/>
        <end position="131"/>
    </location>
</feature>
<reference evidence="10 11" key="1">
    <citation type="submission" date="2020-02" db="EMBL/GenBank/DDBJ databases">
        <authorList>
            <person name="Kim H.M."/>
            <person name="Jeon C.O."/>
        </authorList>
    </citation>
    <scope>NUCLEOTIDE SEQUENCE [LARGE SCALE GENOMIC DNA]</scope>
    <source>
        <strain evidence="10 11">PeD5</strain>
    </source>
</reference>
<keyword evidence="11" id="KW-1185">Reference proteome</keyword>
<name>A0A6M1LLX6_9PROT</name>
<dbReference type="Gene3D" id="3.30.70.1150">
    <property type="entry name" value="ACT-like. Chain A, domain 2"/>
    <property type="match status" value="1"/>
</dbReference>
<evidence type="ECO:0000256" key="6">
    <source>
        <dbReference type="ARBA" id="ARBA00023163"/>
    </source>
</evidence>
<evidence type="ECO:0000256" key="7">
    <source>
        <dbReference type="HAMAP-Rule" id="MF_00476"/>
    </source>
</evidence>
<dbReference type="SUPFAM" id="SSF47598">
    <property type="entry name" value="Ribbon-helix-helix"/>
    <property type="match status" value="1"/>
</dbReference>
<dbReference type="EMBL" id="JAAIKB010000005">
    <property type="protein sequence ID" value="NGM21213.1"/>
    <property type="molecule type" value="Genomic_DNA"/>
</dbReference>
<dbReference type="NCBIfam" id="NF002815">
    <property type="entry name" value="PRK02967.1"/>
    <property type="match status" value="1"/>
</dbReference>
<accession>A0A6M1LLX6</accession>
<dbReference type="SUPFAM" id="SSF55021">
    <property type="entry name" value="ACT-like"/>
    <property type="match status" value="1"/>
</dbReference>
<dbReference type="Gene3D" id="1.10.1220.10">
    <property type="entry name" value="Met repressor-like"/>
    <property type="match status" value="1"/>
</dbReference>
<evidence type="ECO:0000256" key="1">
    <source>
        <dbReference type="ARBA" id="ARBA00008478"/>
    </source>
</evidence>
<dbReference type="PANTHER" id="PTHR34719:SF2">
    <property type="entry name" value="NICKEL-RESPONSIVE REGULATOR"/>
    <property type="match status" value="1"/>
</dbReference>
<evidence type="ECO:0000313" key="11">
    <source>
        <dbReference type="Proteomes" id="UP000475385"/>
    </source>
</evidence>
<dbReference type="HAMAP" id="MF_00476">
    <property type="entry name" value="NikR"/>
    <property type="match status" value="1"/>
</dbReference>